<dbReference type="InterPro" id="IPR024079">
    <property type="entry name" value="MetalloPept_cat_dom_sf"/>
</dbReference>
<dbReference type="SUPFAM" id="SSF50923">
    <property type="entry name" value="Hemopexin-like domain"/>
    <property type="match status" value="3"/>
</dbReference>
<dbReference type="InterPro" id="IPR036375">
    <property type="entry name" value="Hemopexin-like_dom_sf"/>
</dbReference>
<feature type="compositionally biased region" description="Basic and acidic residues" evidence="7">
    <location>
        <begin position="736"/>
        <end position="745"/>
    </location>
</feature>
<dbReference type="SMART" id="SM00120">
    <property type="entry name" value="HX"/>
    <property type="match status" value="6"/>
</dbReference>
<keyword evidence="11" id="KW-1185">Reference proteome</keyword>
<dbReference type="CDD" id="cd00094">
    <property type="entry name" value="HX"/>
    <property type="match status" value="1"/>
</dbReference>
<dbReference type="InterPro" id="IPR018487">
    <property type="entry name" value="Hemopexin-like_repeat"/>
</dbReference>
<dbReference type="Pfam" id="PF17919">
    <property type="entry name" value="RT_RNaseH_2"/>
    <property type="match status" value="1"/>
</dbReference>
<feature type="domain" description="Reverse transcriptase" evidence="8">
    <location>
        <begin position="1028"/>
        <end position="1206"/>
    </location>
</feature>
<organism evidence="10 11">
    <name type="scientific">Paramuricea clavata</name>
    <name type="common">Red gorgonian</name>
    <name type="synonym">Violescent sea-whip</name>
    <dbReference type="NCBI Taxonomy" id="317549"/>
    <lineage>
        <taxon>Eukaryota</taxon>
        <taxon>Metazoa</taxon>
        <taxon>Cnidaria</taxon>
        <taxon>Anthozoa</taxon>
        <taxon>Octocorallia</taxon>
        <taxon>Malacalcyonacea</taxon>
        <taxon>Plexauridae</taxon>
        <taxon>Paramuricea</taxon>
    </lineage>
</organism>
<dbReference type="GO" id="GO:0008237">
    <property type="term" value="F:metallopeptidase activity"/>
    <property type="evidence" value="ECO:0007669"/>
    <property type="project" value="InterPro"/>
</dbReference>
<dbReference type="InterPro" id="IPR043502">
    <property type="entry name" value="DNA/RNA_pol_sf"/>
</dbReference>
<dbReference type="Pfam" id="PF00078">
    <property type="entry name" value="RVT_1"/>
    <property type="match status" value="1"/>
</dbReference>
<dbReference type="Pfam" id="PF05572">
    <property type="entry name" value="Peptidase_M43"/>
    <property type="match status" value="1"/>
</dbReference>
<dbReference type="GO" id="GO:0003676">
    <property type="term" value="F:nucleic acid binding"/>
    <property type="evidence" value="ECO:0007669"/>
    <property type="project" value="InterPro"/>
</dbReference>
<evidence type="ECO:0000256" key="4">
    <source>
        <dbReference type="ARBA" id="ARBA00023157"/>
    </source>
</evidence>
<protein>
    <submittedName>
        <fullName evidence="10">Retrovirus-related Pol poly</fullName>
    </submittedName>
</protein>
<comment type="caution">
    <text evidence="10">The sequence shown here is derived from an EMBL/GenBank/DDBJ whole genome shotgun (WGS) entry which is preliminary data.</text>
</comment>
<feature type="domain" description="Integrase catalytic" evidence="9">
    <location>
        <begin position="1483"/>
        <end position="1649"/>
    </location>
</feature>
<feature type="region of interest" description="Disordered" evidence="7">
    <location>
        <begin position="730"/>
        <end position="775"/>
    </location>
</feature>
<evidence type="ECO:0000313" key="10">
    <source>
        <dbReference type="EMBL" id="CAB4014656.1"/>
    </source>
</evidence>
<feature type="coiled-coil region" evidence="6">
    <location>
        <begin position="1163"/>
        <end position="1193"/>
    </location>
</feature>
<dbReference type="SUPFAM" id="SSF55486">
    <property type="entry name" value="Metalloproteases ('zincins'), catalytic domain"/>
    <property type="match status" value="1"/>
</dbReference>
<dbReference type="InterPro" id="IPR008754">
    <property type="entry name" value="Peptidase_M43"/>
</dbReference>
<dbReference type="EMBL" id="CACRXK020008394">
    <property type="protein sequence ID" value="CAB4014656.1"/>
    <property type="molecule type" value="Genomic_DNA"/>
</dbReference>
<feature type="region of interest" description="Disordered" evidence="7">
    <location>
        <begin position="812"/>
        <end position="831"/>
    </location>
</feature>
<feature type="repeat" description="Hemopexin" evidence="5">
    <location>
        <begin position="212"/>
        <end position="259"/>
    </location>
</feature>
<dbReference type="InterPro" id="IPR043128">
    <property type="entry name" value="Rev_trsase/Diguanyl_cyclase"/>
</dbReference>
<dbReference type="Gene3D" id="4.10.60.10">
    <property type="entry name" value="Zinc finger, CCHC-type"/>
    <property type="match status" value="1"/>
</dbReference>
<evidence type="ECO:0000256" key="3">
    <source>
        <dbReference type="ARBA" id="ARBA00022737"/>
    </source>
</evidence>
<keyword evidence="3" id="KW-0677">Repeat</keyword>
<dbReference type="Proteomes" id="UP001152795">
    <property type="component" value="Unassembled WGS sequence"/>
</dbReference>
<dbReference type="Pfam" id="PF00665">
    <property type="entry name" value="rve"/>
    <property type="match status" value="1"/>
</dbReference>
<dbReference type="Gene3D" id="2.40.70.10">
    <property type="entry name" value="Acid Proteases"/>
    <property type="match status" value="1"/>
</dbReference>
<dbReference type="InterPro" id="IPR021109">
    <property type="entry name" value="Peptidase_aspartic_dom_sf"/>
</dbReference>
<evidence type="ECO:0000313" key="11">
    <source>
        <dbReference type="Proteomes" id="UP001152795"/>
    </source>
</evidence>
<dbReference type="PROSITE" id="PS50878">
    <property type="entry name" value="RT_POL"/>
    <property type="match status" value="1"/>
</dbReference>
<dbReference type="InterPro" id="IPR041577">
    <property type="entry name" value="RT_RNaseH_2"/>
</dbReference>
<dbReference type="Pfam" id="PF00045">
    <property type="entry name" value="Hemopexin"/>
    <property type="match status" value="5"/>
</dbReference>
<evidence type="ECO:0000256" key="6">
    <source>
        <dbReference type="SAM" id="Coils"/>
    </source>
</evidence>
<gene>
    <name evidence="10" type="ORF">PACLA_8A050399</name>
</gene>
<dbReference type="PROSITE" id="PS50994">
    <property type="entry name" value="INTEGRASE"/>
    <property type="match status" value="1"/>
</dbReference>
<dbReference type="InterPro" id="IPR001584">
    <property type="entry name" value="Integrase_cat-core"/>
</dbReference>
<dbReference type="InterPro" id="IPR018486">
    <property type="entry name" value="Hemopexin_CS"/>
</dbReference>
<keyword evidence="4" id="KW-1015">Disulfide bond</keyword>
<evidence type="ECO:0000259" key="8">
    <source>
        <dbReference type="PROSITE" id="PS50878"/>
    </source>
</evidence>
<dbReference type="PANTHER" id="PTHR37984">
    <property type="entry name" value="PROTEIN CBG26694"/>
    <property type="match status" value="1"/>
</dbReference>
<dbReference type="SUPFAM" id="SSF50630">
    <property type="entry name" value="Acid proteases"/>
    <property type="match status" value="1"/>
</dbReference>
<dbReference type="CDD" id="cd01647">
    <property type="entry name" value="RT_LTR"/>
    <property type="match status" value="1"/>
</dbReference>
<feature type="repeat" description="Hemopexin" evidence="5">
    <location>
        <begin position="405"/>
        <end position="452"/>
    </location>
</feature>
<dbReference type="InterPro" id="IPR036397">
    <property type="entry name" value="RNaseH_sf"/>
</dbReference>
<dbReference type="Gene3D" id="3.10.10.10">
    <property type="entry name" value="HIV Type 1 Reverse Transcriptase, subunit A, domain 1"/>
    <property type="match status" value="1"/>
</dbReference>
<dbReference type="GO" id="GO:0015074">
    <property type="term" value="P:DNA integration"/>
    <property type="evidence" value="ECO:0007669"/>
    <property type="project" value="InterPro"/>
</dbReference>
<dbReference type="SUPFAM" id="SSF56672">
    <property type="entry name" value="DNA/RNA polymerases"/>
    <property type="match status" value="1"/>
</dbReference>
<evidence type="ECO:0000256" key="5">
    <source>
        <dbReference type="PROSITE-ProRule" id="PRU01011"/>
    </source>
</evidence>
<dbReference type="FunFam" id="3.30.70.270:FF:000026">
    <property type="entry name" value="Transposon Ty3-G Gag-Pol polyprotein"/>
    <property type="match status" value="1"/>
</dbReference>
<dbReference type="GO" id="GO:0004519">
    <property type="term" value="F:endonuclease activity"/>
    <property type="evidence" value="ECO:0007669"/>
    <property type="project" value="UniProtKB-KW"/>
</dbReference>
<dbReference type="PANTHER" id="PTHR37984:SF14">
    <property type="entry name" value="RIBONUCLEASE H"/>
    <property type="match status" value="1"/>
</dbReference>
<dbReference type="PROSITE" id="PS51642">
    <property type="entry name" value="HEMOPEXIN_2"/>
    <property type="match status" value="5"/>
</dbReference>
<evidence type="ECO:0000256" key="1">
    <source>
        <dbReference type="ARBA" id="ARBA00008721"/>
    </source>
</evidence>
<keyword evidence="2" id="KW-0732">Signal</keyword>
<keyword evidence="6" id="KW-0175">Coiled coil</keyword>
<dbReference type="InterPro" id="IPR000585">
    <property type="entry name" value="Hemopexin-like_dom"/>
</dbReference>
<feature type="repeat" description="Hemopexin" evidence="5">
    <location>
        <begin position="164"/>
        <end position="211"/>
    </location>
</feature>
<dbReference type="GO" id="GO:0016779">
    <property type="term" value="F:nucleotidyltransferase activity"/>
    <property type="evidence" value="ECO:0007669"/>
    <property type="project" value="UniProtKB-KW"/>
</dbReference>
<dbReference type="InterPro" id="IPR000477">
    <property type="entry name" value="RT_dom"/>
</dbReference>
<feature type="region of interest" description="Disordered" evidence="7">
    <location>
        <begin position="1624"/>
        <end position="1649"/>
    </location>
</feature>
<name>A0A6S7IA99_PARCT</name>
<sequence>MEALAITPAKVMNVYTCTFDLDKDYVVGNAALPWSYKPDSVYNGVVIHPETLPGGKLTPLNHGKNLVHEVGHYFGLLHYFETQKCDGHGDMVDDTPISKDITYGCSKPGPVDSCPDQPGLDPIHNYMGYAEDVCLVSFTKGQLDRMSWILDMYKKDLKSIAYRPCSVDSVFRWSDGWIYFFSGASYYSYDETTQSIDSRYPRAINDHWRGVPNNIDGVFCYSDDVTYFFKGSNYYRFNDSTLQVDPGYPKKIQDFWKGIPNDIDDVIKNTNGYTYFFKKGEFYRFDPKSRNVDADYPKPMEDYVKGIPKNIDAAFTWYNGGVYFFKENMFWYFKIEKNDNDMTQQSYPKSINVWWNDLQNFTGYSVFRECKWRTYFVSADQYWEYIDHRGSVDLFSPRSLWNGMPSKIDGIFVWSNDYLYVFSGTDFYLFDPKTKALLQGYPQKIASFWKGVPNNIDAVFRSSGHRLPKINQGILFTMPQLRVVALVASWEGYDLQNQLENELPVQKSEENAHLNLLKAMYHELADKYDHENNASEPSLNKVLKSKMADEAPEPIRNIGKVRKFVVGTDFEAYAEQLEFFFVANSVTDAKQKKAVLLTNMPAETYQLTKDLFAPHLLKEDTITYEAIVERLQKQLKPQKSALVARYEFDNRARNAGETVSEYVAVLKHLATECKFNETMRLERLRDRLVSGIRDRKMMSELLKLKLEELTFDTAVAKCIAIEQSCKDVETMQGGRDSNHTNKESDSVNLLNKPEEQNRNAKAKKGRDASPSPADPKCYRCHGDHQHKSCPFKNAICHYCKKSGHIRRACRKRSKETHSFKPPVNHIDDDDDSDSDDYLASLEINKVGNKDNVIWVTPKVEGTPLRMELDTGSAVSVIPYQLYRAKFSHIKLQRSQITLKTYTGEKLYPKGKINCRVSLDGQTRQLDIQVIESPGPALFGRDWLSVIKLDWGEIKALKVNQATDNETQGKVNNLLKKYKSVFDDDLGTLKGHQADLKLKENCRPRYCKARQVPYALRPKVEAELTRLEKEGILNKVEHSEWATPIVPVVKRNGSVRICGDFKVSVNPVLIAEQYPLPRIEDIFANLAGGKHFTKLDLRQAYHQMEVTEETRKYLTINTHKGLFQYQRLVFGVTSSPAIWQRAMDQVLQGIPGTQCILDDMIITGKSNEEHLERLEEVLKRLQEAGLRANKEKCEFFKEKVVFCGHEIDANGLHKTQEKIEAVVNAPRPENVSQVRSFLGLVNYYNRFLPNAASVLHPLHVLLQKSHKWKWTEQCEKAFKNAKHLITSDLVLTHYDTTLPVKIACDASPTGIGAVLSHVMADGSERPVAFASRSLTKTERKYSQIDKEALSIVWGVKKFHIYLYGRRFTLVTDHKPLTSIFHPEKGIPIMTATRLQRYALFLAGFEYDIEYKNTKEHCNADGLSRLPLPMTEKEDTAVDAADVFHATQLNILPVTSESVAKETNRDPILARVYDSIVKGWSARFEGDKPYHDRQSELTVHQGCILWGMRVVIHSKLQERILRELHDSHLEPKDAIQAKTIEVLRNLFARFGIPEQIVSDNGPQFVSEEFRSFMKSNGVKHITSAPYHPATNGLAERSVQTFKLNGRKPIRTRLDLVKPNLNRKMVIKQQEQSRKSASAKNRATRQLEVGDM</sequence>
<dbReference type="PROSITE" id="PS00024">
    <property type="entry name" value="HEMOPEXIN"/>
    <property type="match status" value="1"/>
</dbReference>
<dbReference type="InterPro" id="IPR012337">
    <property type="entry name" value="RNaseH-like_sf"/>
</dbReference>
<dbReference type="Gene3D" id="3.40.390.10">
    <property type="entry name" value="Collagenase (Catalytic Domain)"/>
    <property type="match status" value="1"/>
</dbReference>
<dbReference type="OrthoDB" id="5968803at2759"/>
<dbReference type="Gene3D" id="2.110.10.10">
    <property type="entry name" value="Hemopexin-like domain"/>
    <property type="match status" value="3"/>
</dbReference>
<accession>A0A6S7IA99</accession>
<feature type="repeat" description="Hemopexin" evidence="5">
    <location>
        <begin position="260"/>
        <end position="307"/>
    </location>
</feature>
<dbReference type="CDD" id="cd09274">
    <property type="entry name" value="RNase_HI_RT_Ty3"/>
    <property type="match status" value="1"/>
</dbReference>
<feature type="non-terminal residue" evidence="10">
    <location>
        <position position="1649"/>
    </location>
</feature>
<dbReference type="Gene3D" id="3.30.70.270">
    <property type="match status" value="2"/>
</dbReference>
<dbReference type="InterPro" id="IPR050951">
    <property type="entry name" value="Retrovirus_Pol_polyprotein"/>
</dbReference>
<dbReference type="Gene3D" id="3.30.420.10">
    <property type="entry name" value="Ribonuclease H-like superfamily/Ribonuclease H"/>
    <property type="match status" value="1"/>
</dbReference>
<dbReference type="SUPFAM" id="SSF53098">
    <property type="entry name" value="Ribonuclease H-like"/>
    <property type="match status" value="1"/>
</dbReference>
<evidence type="ECO:0000259" key="9">
    <source>
        <dbReference type="PROSITE" id="PS50994"/>
    </source>
</evidence>
<feature type="repeat" description="Hemopexin" evidence="5">
    <location>
        <begin position="308"/>
        <end position="358"/>
    </location>
</feature>
<reference evidence="10" key="1">
    <citation type="submission" date="2020-04" db="EMBL/GenBank/DDBJ databases">
        <authorList>
            <person name="Alioto T."/>
            <person name="Alioto T."/>
            <person name="Gomez Garrido J."/>
        </authorList>
    </citation>
    <scope>NUCLEOTIDE SEQUENCE</scope>
    <source>
        <strain evidence="10">A484AB</strain>
    </source>
</reference>
<evidence type="ECO:0000256" key="7">
    <source>
        <dbReference type="SAM" id="MobiDB-lite"/>
    </source>
</evidence>
<comment type="similarity">
    <text evidence="1">Belongs to the peptidase M43B family.</text>
</comment>
<evidence type="ECO:0000256" key="2">
    <source>
        <dbReference type="ARBA" id="ARBA00022729"/>
    </source>
</evidence>
<proteinExistence type="inferred from homology"/>